<dbReference type="RefSeq" id="WP_323466829.1">
    <property type="nucleotide sequence ID" value="NZ_CP144224.1"/>
</dbReference>
<gene>
    <name evidence="1" type="primary">pilM</name>
    <name evidence="1" type="ORF">RYX45_11510</name>
</gene>
<dbReference type="Gene3D" id="3.30.420.40">
    <property type="match status" value="2"/>
</dbReference>
<comment type="caution">
    <text evidence="1">The sequence shown here is derived from an EMBL/GenBank/DDBJ whole genome shotgun (WGS) entry which is preliminary data.</text>
</comment>
<dbReference type="PANTHER" id="PTHR32432">
    <property type="entry name" value="CELL DIVISION PROTEIN FTSA-RELATED"/>
    <property type="match status" value="1"/>
</dbReference>
<dbReference type="PANTHER" id="PTHR32432:SF3">
    <property type="entry name" value="ETHANOLAMINE UTILIZATION PROTEIN EUTJ"/>
    <property type="match status" value="1"/>
</dbReference>
<dbReference type="Pfam" id="PF11104">
    <property type="entry name" value="PilM_2"/>
    <property type="match status" value="1"/>
</dbReference>
<proteinExistence type="predicted"/>
<evidence type="ECO:0000313" key="2">
    <source>
        <dbReference type="Proteomes" id="UP001285636"/>
    </source>
</evidence>
<protein>
    <submittedName>
        <fullName evidence="1">Pilus assembly protein PilM</fullName>
    </submittedName>
</protein>
<sequence length="326" mass="37627">MNLFQQPNQKRHAFIIKDHVIRYIGSKQPDLLQISQIKERYLPVGIVVNGQIEDMTTFVTILTECVEEWKLKRQRIQFCLPQQHTIIRTHFIDGTIPDEEVKGQLYLDLGESLLLPFDDPIFDFKVIGMRDGQKEVLLFASRESVLNQYIDAFSEVHLKPNAADLSTLSAYRLFFENGQVETGAYVIQVQIDAMVTTITIFKDHHPLFLSTILSELDQEGWSLTGEGDVTRLAWTKEEEEMEEAIEECVREVEKVMNFYQFNVLKGEGEMGQMLLCGDHPYLSQFEAAFSDRLMLEITGLSEQTKNDAPVRYYDAQGLVLKKEVYR</sequence>
<reference evidence="1" key="1">
    <citation type="submission" date="2023-10" db="EMBL/GenBank/DDBJ databases">
        <title>Screening of Alkalihalophilus pseudofirmusBZ-TG-HK211 and Its Alleviation of Salt Stress on Rapeseed Growth.</title>
        <authorList>
            <person name="Zhao B."/>
            <person name="Guo T."/>
        </authorList>
    </citation>
    <scope>NUCLEOTIDE SEQUENCE</scope>
    <source>
        <strain evidence="1">BZ-TG-HK211</strain>
    </source>
</reference>
<dbReference type="AlphaFoldDB" id="A0AAJ2NNS2"/>
<name>A0AAJ2NNS2_ALKPS</name>
<dbReference type="Proteomes" id="UP001285636">
    <property type="component" value="Unassembled WGS sequence"/>
</dbReference>
<dbReference type="InterPro" id="IPR050696">
    <property type="entry name" value="FtsA/MreB"/>
</dbReference>
<dbReference type="InterPro" id="IPR005883">
    <property type="entry name" value="PilM"/>
</dbReference>
<dbReference type="Gene3D" id="3.30.1490.300">
    <property type="match status" value="1"/>
</dbReference>
<organism evidence="1 2">
    <name type="scientific">Alkalihalophilus pseudofirmus</name>
    <name type="common">Bacillus pseudofirmus</name>
    <dbReference type="NCBI Taxonomy" id="79885"/>
    <lineage>
        <taxon>Bacteria</taxon>
        <taxon>Bacillati</taxon>
        <taxon>Bacillota</taxon>
        <taxon>Bacilli</taxon>
        <taxon>Bacillales</taxon>
        <taxon>Bacillaceae</taxon>
        <taxon>Alkalihalophilus</taxon>
    </lineage>
</organism>
<evidence type="ECO:0000313" key="1">
    <source>
        <dbReference type="EMBL" id="MDV2885808.1"/>
    </source>
</evidence>
<dbReference type="EMBL" id="JAWJAY010000002">
    <property type="protein sequence ID" value="MDV2885808.1"/>
    <property type="molecule type" value="Genomic_DNA"/>
</dbReference>
<accession>A0AAJ2NNS2</accession>